<keyword evidence="1" id="KW-0472">Membrane</keyword>
<keyword evidence="3" id="KW-1185">Reference proteome</keyword>
<reference evidence="2" key="1">
    <citation type="journal article" date="2020" name="Stud. Mycol.">
        <title>101 Dothideomycetes genomes: a test case for predicting lifestyles and emergence of pathogens.</title>
        <authorList>
            <person name="Haridas S."/>
            <person name="Albert R."/>
            <person name="Binder M."/>
            <person name="Bloem J."/>
            <person name="Labutti K."/>
            <person name="Salamov A."/>
            <person name="Andreopoulos B."/>
            <person name="Baker S."/>
            <person name="Barry K."/>
            <person name="Bills G."/>
            <person name="Bluhm B."/>
            <person name="Cannon C."/>
            <person name="Castanera R."/>
            <person name="Culley D."/>
            <person name="Daum C."/>
            <person name="Ezra D."/>
            <person name="Gonzalez J."/>
            <person name="Henrissat B."/>
            <person name="Kuo A."/>
            <person name="Liang C."/>
            <person name="Lipzen A."/>
            <person name="Lutzoni F."/>
            <person name="Magnuson J."/>
            <person name="Mondo S."/>
            <person name="Nolan M."/>
            <person name="Ohm R."/>
            <person name="Pangilinan J."/>
            <person name="Park H.-J."/>
            <person name="Ramirez L."/>
            <person name="Alfaro M."/>
            <person name="Sun H."/>
            <person name="Tritt A."/>
            <person name="Yoshinaga Y."/>
            <person name="Zwiers L.-H."/>
            <person name="Turgeon B."/>
            <person name="Goodwin S."/>
            <person name="Spatafora J."/>
            <person name="Crous P."/>
            <person name="Grigoriev I."/>
        </authorList>
    </citation>
    <scope>NUCLEOTIDE SEQUENCE</scope>
    <source>
        <strain evidence="2">CBS 125425</strain>
    </source>
</reference>
<keyword evidence="1" id="KW-0812">Transmembrane</keyword>
<gene>
    <name evidence="2" type="ORF">EJ04DRAFT_568645</name>
</gene>
<evidence type="ECO:0000313" key="3">
    <source>
        <dbReference type="Proteomes" id="UP000799444"/>
    </source>
</evidence>
<accession>A0A9P4UUZ6</accession>
<proteinExistence type="predicted"/>
<organism evidence="2 3">
    <name type="scientific">Polyplosphaeria fusca</name>
    <dbReference type="NCBI Taxonomy" id="682080"/>
    <lineage>
        <taxon>Eukaryota</taxon>
        <taxon>Fungi</taxon>
        <taxon>Dikarya</taxon>
        <taxon>Ascomycota</taxon>
        <taxon>Pezizomycotina</taxon>
        <taxon>Dothideomycetes</taxon>
        <taxon>Pleosporomycetidae</taxon>
        <taxon>Pleosporales</taxon>
        <taxon>Tetraplosphaeriaceae</taxon>
        <taxon>Polyplosphaeria</taxon>
    </lineage>
</organism>
<dbReference type="Proteomes" id="UP000799444">
    <property type="component" value="Unassembled WGS sequence"/>
</dbReference>
<evidence type="ECO:0000256" key="1">
    <source>
        <dbReference type="SAM" id="Phobius"/>
    </source>
</evidence>
<protein>
    <submittedName>
        <fullName evidence="2">Uncharacterized protein</fullName>
    </submittedName>
</protein>
<comment type="caution">
    <text evidence="2">The sequence shown here is derived from an EMBL/GenBank/DDBJ whole genome shotgun (WGS) entry which is preliminary data.</text>
</comment>
<dbReference type="AlphaFoldDB" id="A0A9P4UUZ6"/>
<evidence type="ECO:0000313" key="2">
    <source>
        <dbReference type="EMBL" id="KAF2729432.1"/>
    </source>
</evidence>
<feature type="transmembrane region" description="Helical" evidence="1">
    <location>
        <begin position="12"/>
        <end position="34"/>
    </location>
</feature>
<dbReference type="EMBL" id="ML996245">
    <property type="protein sequence ID" value="KAF2729432.1"/>
    <property type="molecule type" value="Genomic_DNA"/>
</dbReference>
<keyword evidence="1" id="KW-1133">Transmembrane helix</keyword>
<feature type="transmembrane region" description="Helical" evidence="1">
    <location>
        <begin position="74"/>
        <end position="91"/>
    </location>
</feature>
<name>A0A9P4UUZ6_9PLEO</name>
<sequence>MPTVQIIPTREFVHVVFRIVAVTLSTTTLSLLIYCSTTLHTPFYAGYVAVACAGAVDALQVALSGYTARMLREVLIGLDIWTLLLCLYGAISSRPGNWDGSTANPVAVFDAIIRGLLATNWQV</sequence>
<feature type="transmembrane region" description="Helical" evidence="1">
    <location>
        <begin position="46"/>
        <end position="67"/>
    </location>
</feature>